<keyword evidence="4" id="KW-0539">Nucleus</keyword>
<evidence type="ECO:0000313" key="7">
    <source>
        <dbReference type="EMBL" id="KAF2502205.1"/>
    </source>
</evidence>
<organism evidence="7 8">
    <name type="scientific">Lophium mytilinum</name>
    <dbReference type="NCBI Taxonomy" id="390894"/>
    <lineage>
        <taxon>Eukaryota</taxon>
        <taxon>Fungi</taxon>
        <taxon>Dikarya</taxon>
        <taxon>Ascomycota</taxon>
        <taxon>Pezizomycotina</taxon>
        <taxon>Dothideomycetes</taxon>
        <taxon>Pleosporomycetidae</taxon>
        <taxon>Mytilinidiales</taxon>
        <taxon>Mytilinidiaceae</taxon>
        <taxon>Lophium</taxon>
    </lineage>
</organism>
<dbReference type="AlphaFoldDB" id="A0A6A6RBP5"/>
<evidence type="ECO:0000256" key="4">
    <source>
        <dbReference type="ARBA" id="ARBA00023242"/>
    </source>
</evidence>
<dbReference type="SMART" id="SM00906">
    <property type="entry name" value="Fungal_trans"/>
    <property type="match status" value="1"/>
</dbReference>
<evidence type="ECO:0000256" key="5">
    <source>
        <dbReference type="SAM" id="MobiDB-lite"/>
    </source>
</evidence>
<dbReference type="PROSITE" id="PS50048">
    <property type="entry name" value="ZN2_CY6_FUNGAL_2"/>
    <property type="match status" value="1"/>
</dbReference>
<reference evidence="7" key="1">
    <citation type="journal article" date="2020" name="Stud. Mycol.">
        <title>101 Dothideomycetes genomes: a test case for predicting lifestyles and emergence of pathogens.</title>
        <authorList>
            <person name="Haridas S."/>
            <person name="Albert R."/>
            <person name="Binder M."/>
            <person name="Bloem J."/>
            <person name="Labutti K."/>
            <person name="Salamov A."/>
            <person name="Andreopoulos B."/>
            <person name="Baker S."/>
            <person name="Barry K."/>
            <person name="Bills G."/>
            <person name="Bluhm B."/>
            <person name="Cannon C."/>
            <person name="Castanera R."/>
            <person name="Culley D."/>
            <person name="Daum C."/>
            <person name="Ezra D."/>
            <person name="Gonzalez J."/>
            <person name="Henrissat B."/>
            <person name="Kuo A."/>
            <person name="Liang C."/>
            <person name="Lipzen A."/>
            <person name="Lutzoni F."/>
            <person name="Magnuson J."/>
            <person name="Mondo S."/>
            <person name="Nolan M."/>
            <person name="Ohm R."/>
            <person name="Pangilinan J."/>
            <person name="Park H.-J."/>
            <person name="Ramirez L."/>
            <person name="Alfaro M."/>
            <person name="Sun H."/>
            <person name="Tritt A."/>
            <person name="Yoshinaga Y."/>
            <person name="Zwiers L.-H."/>
            <person name="Turgeon B."/>
            <person name="Goodwin S."/>
            <person name="Spatafora J."/>
            <person name="Crous P."/>
            <person name="Grigoriev I."/>
        </authorList>
    </citation>
    <scope>NUCLEOTIDE SEQUENCE</scope>
    <source>
        <strain evidence="7">CBS 269.34</strain>
    </source>
</reference>
<dbReference type="PANTHER" id="PTHR47840:SF1">
    <property type="entry name" value="ZN(II)2CYS6 TRANSCRIPTION FACTOR (EUROFUNG)"/>
    <property type="match status" value="1"/>
</dbReference>
<feature type="domain" description="Zn(2)-C6 fungal-type" evidence="6">
    <location>
        <begin position="32"/>
        <end position="63"/>
    </location>
</feature>
<feature type="compositionally biased region" description="Low complexity" evidence="5">
    <location>
        <begin position="1"/>
        <end position="14"/>
    </location>
</feature>
<evidence type="ECO:0000256" key="3">
    <source>
        <dbReference type="ARBA" id="ARBA00023163"/>
    </source>
</evidence>
<sequence length="751" mass="82955">MSAPSPSASPQAVPFNREAGHKRRKLRKGTHSCWECKRRKIRCIFASPDDETCANCRRRGTACAGQELPQTLPPAQEHHRSIGEGILKVQTLLSDLASKLNADASDAGKLDTSNCGDSPPTTRATIPITPSSNADTISGTASAHISLSSNEEGISASLVAAFPSPEDTETLLISSKSMSFCCQMINSEWQCMMTKKEYEEPPIKTPPMPNSKTHPVILARLMLACAVFLQSAWYHRHYTFSESPHIIKERLATAAIKLVTTNSELHGTLDSLECIMMEGLFHTHSGNLRRAWTVYRTAMSSAQLMGMHRSPNHPLNSIDPEAIFHPELMWVRIVYMDRYLSLLLGLPQGTNANVSSALTPSLLGSEPPIRKLQRSLSTIAGKILERNELGLSSYSQDQVIDAELLKASQSMPGDFWRPPNYDSGPLGSFAECQETIRLISQVFYFYLLNQLHLPYMLSFIHSDRFRNVDRHEDYSTITCANASREILNRFIAYRNVNHMALCFRPVDFTTLTAVLTLLLAHLDIHLSLSQAEASPVAKNFLAHQRLSDRILLEQVLQKLDFVSKYHNDAMSIECAKLMRSLLKIEAAAAQGEEYHWTPTGTQQKDSGIAASDEQDGSDIVLQIPIACLGDIRISRRGCISKVFSDNGAKCKHPRASGMDGDASTGAPLGQPSGVNISKVPDGNQQQLWDMSNLTADQGEGYVIEQMRRDANPTTISGIEDWALQGVDLAFFDTLMMNGLAPFDQSLEGPPR</sequence>
<evidence type="ECO:0000313" key="8">
    <source>
        <dbReference type="Proteomes" id="UP000799750"/>
    </source>
</evidence>
<feature type="compositionally biased region" description="Low complexity" evidence="5">
    <location>
        <begin position="118"/>
        <end position="132"/>
    </location>
</feature>
<keyword evidence="2" id="KW-0805">Transcription regulation</keyword>
<evidence type="ECO:0000256" key="1">
    <source>
        <dbReference type="ARBA" id="ARBA00022723"/>
    </source>
</evidence>
<dbReference type="InterPro" id="IPR007219">
    <property type="entry name" value="XnlR_reg_dom"/>
</dbReference>
<gene>
    <name evidence="7" type="ORF">BU16DRAFT_554278</name>
</gene>
<dbReference type="Pfam" id="PF00172">
    <property type="entry name" value="Zn_clus"/>
    <property type="match status" value="1"/>
</dbReference>
<dbReference type="PANTHER" id="PTHR47840">
    <property type="entry name" value="ZN(II)2CYS6 TRANSCRIPTION FACTOR (EUROFUNG)-RELATED"/>
    <property type="match status" value="1"/>
</dbReference>
<evidence type="ECO:0000256" key="2">
    <source>
        <dbReference type="ARBA" id="ARBA00023015"/>
    </source>
</evidence>
<dbReference type="SUPFAM" id="SSF57701">
    <property type="entry name" value="Zn2/Cys6 DNA-binding domain"/>
    <property type="match status" value="1"/>
</dbReference>
<dbReference type="Pfam" id="PF04082">
    <property type="entry name" value="Fungal_trans"/>
    <property type="match status" value="1"/>
</dbReference>
<feature type="region of interest" description="Disordered" evidence="5">
    <location>
        <begin position="1"/>
        <end position="24"/>
    </location>
</feature>
<protein>
    <recommendedName>
        <fullName evidence="6">Zn(2)-C6 fungal-type domain-containing protein</fullName>
    </recommendedName>
</protein>
<dbReference type="SMART" id="SM00066">
    <property type="entry name" value="GAL4"/>
    <property type="match status" value="1"/>
</dbReference>
<dbReference type="CDD" id="cd12148">
    <property type="entry name" value="fungal_TF_MHR"/>
    <property type="match status" value="1"/>
</dbReference>
<name>A0A6A6RBP5_9PEZI</name>
<proteinExistence type="predicted"/>
<dbReference type="GO" id="GO:0000981">
    <property type="term" value="F:DNA-binding transcription factor activity, RNA polymerase II-specific"/>
    <property type="evidence" value="ECO:0007669"/>
    <property type="project" value="InterPro"/>
</dbReference>
<dbReference type="InterPro" id="IPR001138">
    <property type="entry name" value="Zn2Cys6_DnaBD"/>
</dbReference>
<dbReference type="Proteomes" id="UP000799750">
    <property type="component" value="Unassembled WGS sequence"/>
</dbReference>
<keyword evidence="1" id="KW-0479">Metal-binding</keyword>
<keyword evidence="8" id="KW-1185">Reference proteome</keyword>
<accession>A0A6A6RBP5</accession>
<dbReference type="OrthoDB" id="5392779at2759"/>
<dbReference type="Gene3D" id="4.10.240.10">
    <property type="entry name" value="Zn(2)-C6 fungal-type DNA-binding domain"/>
    <property type="match status" value="1"/>
</dbReference>
<dbReference type="EMBL" id="MU004181">
    <property type="protein sequence ID" value="KAF2502205.1"/>
    <property type="molecule type" value="Genomic_DNA"/>
</dbReference>
<feature type="region of interest" description="Disordered" evidence="5">
    <location>
        <begin position="106"/>
        <end position="137"/>
    </location>
</feature>
<dbReference type="GO" id="GO:0003677">
    <property type="term" value="F:DNA binding"/>
    <property type="evidence" value="ECO:0007669"/>
    <property type="project" value="InterPro"/>
</dbReference>
<dbReference type="CDD" id="cd00067">
    <property type="entry name" value="GAL4"/>
    <property type="match status" value="1"/>
</dbReference>
<feature type="region of interest" description="Disordered" evidence="5">
    <location>
        <begin position="650"/>
        <end position="672"/>
    </location>
</feature>
<dbReference type="PROSITE" id="PS00463">
    <property type="entry name" value="ZN2_CY6_FUNGAL_1"/>
    <property type="match status" value="1"/>
</dbReference>
<keyword evidence="3" id="KW-0804">Transcription</keyword>
<dbReference type="GO" id="GO:0006351">
    <property type="term" value="P:DNA-templated transcription"/>
    <property type="evidence" value="ECO:0007669"/>
    <property type="project" value="InterPro"/>
</dbReference>
<dbReference type="GO" id="GO:0008270">
    <property type="term" value="F:zinc ion binding"/>
    <property type="evidence" value="ECO:0007669"/>
    <property type="project" value="InterPro"/>
</dbReference>
<evidence type="ECO:0000259" key="6">
    <source>
        <dbReference type="PROSITE" id="PS50048"/>
    </source>
</evidence>
<dbReference type="InterPro" id="IPR036864">
    <property type="entry name" value="Zn2-C6_fun-type_DNA-bd_sf"/>
</dbReference>